<feature type="transmembrane region" description="Helical" evidence="8">
    <location>
        <begin position="239"/>
        <end position="260"/>
    </location>
</feature>
<comment type="subcellular location">
    <subcellularLocation>
        <location evidence="1">Membrane</location>
        <topology evidence="1">Multi-pass membrane protein</topology>
    </subcellularLocation>
</comment>
<dbReference type="AlphaFoldDB" id="A0A9D2TAL2"/>
<feature type="transmembrane region" description="Helical" evidence="8">
    <location>
        <begin position="407"/>
        <end position="424"/>
    </location>
</feature>
<dbReference type="InterPro" id="IPR001807">
    <property type="entry name" value="ClC"/>
</dbReference>
<evidence type="ECO:0000256" key="1">
    <source>
        <dbReference type="ARBA" id="ARBA00004141"/>
    </source>
</evidence>
<organism evidence="10 11">
    <name type="scientific">Candidatus Anaerostipes avistercoris</name>
    <dbReference type="NCBI Taxonomy" id="2838462"/>
    <lineage>
        <taxon>Bacteria</taxon>
        <taxon>Bacillati</taxon>
        <taxon>Bacillota</taxon>
        <taxon>Clostridia</taxon>
        <taxon>Lachnospirales</taxon>
        <taxon>Lachnospiraceae</taxon>
        <taxon>Anaerostipes</taxon>
    </lineage>
</organism>
<feature type="transmembrane region" description="Helical" evidence="8">
    <location>
        <begin position="317"/>
        <end position="336"/>
    </location>
</feature>
<feature type="transmembrane region" description="Helical" evidence="8">
    <location>
        <begin position="166"/>
        <end position="189"/>
    </location>
</feature>
<evidence type="ECO:0000256" key="5">
    <source>
        <dbReference type="ARBA" id="ARBA00023065"/>
    </source>
</evidence>
<feature type="transmembrane region" description="Helical" evidence="8">
    <location>
        <begin position="368"/>
        <end position="387"/>
    </location>
</feature>
<dbReference type="InterPro" id="IPR014743">
    <property type="entry name" value="Cl-channel_core"/>
</dbReference>
<dbReference type="PRINTS" id="PR00762">
    <property type="entry name" value="CLCHANNEL"/>
</dbReference>
<dbReference type="PANTHER" id="PTHR45711">
    <property type="entry name" value="CHLORIDE CHANNEL PROTEIN"/>
    <property type="match status" value="1"/>
</dbReference>
<feature type="transmembrane region" description="Helical" evidence="8">
    <location>
        <begin position="70"/>
        <end position="89"/>
    </location>
</feature>
<sequence length="532" mass="57208">MKSCEKEGKTLQQKLHSLEDPHGFSISLVLNGLLAGLAAGAVAIFYRILLNHAENLLFAVIDYTKGHADLMAVWFLILALMGVLAGKLISWEGMSSGSGIPQVQGEMKGYLNQNWPRILVSKIVGGTLCILGGLSLGREGPSVQLGAMAGKGIARLTKTSATKERYMLTCGAGAGLAAAFNAPLAGVMFSLEELQKNFNSSMLVCAISGCAAADFISKNFFGLLPVFDFHLHSALPLRNYWLLVLLGLLLGICGAFYNFVMLKGQDLFSAMKNLPARYRIVLPFLLAGIVCYTMPQILAGGHAMIELLYGQRPAVTVMLALLIGKFLFSAFCFGSGAPGGIFFPMLVLGAYIGAIFGTVAIDQTGIESFYMVNFITIAMAGFFTAIVRAPITGILLIAEMTGTFDHFLSLAVVCLISYMTAHLLRSEPIYESLLARILAKNGLQENEGPENKVLRSFSVGGDSMACGKEIKEIDWPDHCLIVTLQRGEEEIIARGSTVIHAGDTVTALVDENYLGMVTETIQLICSEIQMPS</sequence>
<comment type="caution">
    <text evidence="10">The sequence shown here is derived from an EMBL/GenBank/DDBJ whole genome shotgun (WGS) entry which is preliminary data.</text>
</comment>
<evidence type="ECO:0000256" key="7">
    <source>
        <dbReference type="ARBA" id="ARBA00023214"/>
    </source>
</evidence>
<evidence type="ECO:0000313" key="10">
    <source>
        <dbReference type="EMBL" id="HJC51421.1"/>
    </source>
</evidence>
<dbReference type="GO" id="GO:0005886">
    <property type="term" value="C:plasma membrane"/>
    <property type="evidence" value="ECO:0007669"/>
    <property type="project" value="TreeGrafter"/>
</dbReference>
<feature type="transmembrane region" description="Helical" evidence="8">
    <location>
        <begin position="24"/>
        <end position="49"/>
    </location>
</feature>
<proteinExistence type="predicted"/>
<dbReference type="InterPro" id="IPR006037">
    <property type="entry name" value="RCK_C"/>
</dbReference>
<accession>A0A9D2TAL2</accession>
<dbReference type="Gene3D" id="3.30.70.1450">
    <property type="entry name" value="Regulator of K+ conductance, C-terminal domain"/>
    <property type="match status" value="1"/>
</dbReference>
<dbReference type="GO" id="GO:0008324">
    <property type="term" value="F:monoatomic cation transmembrane transporter activity"/>
    <property type="evidence" value="ECO:0007669"/>
    <property type="project" value="InterPro"/>
</dbReference>
<evidence type="ECO:0000256" key="6">
    <source>
        <dbReference type="ARBA" id="ARBA00023136"/>
    </source>
</evidence>
<keyword evidence="6 8" id="KW-0472">Membrane</keyword>
<evidence type="ECO:0000259" key="9">
    <source>
        <dbReference type="PROSITE" id="PS51202"/>
    </source>
</evidence>
<dbReference type="SUPFAM" id="SSF116726">
    <property type="entry name" value="TrkA C-terminal domain-like"/>
    <property type="match status" value="1"/>
</dbReference>
<feature type="transmembrane region" description="Helical" evidence="8">
    <location>
        <begin position="342"/>
        <end position="361"/>
    </location>
</feature>
<dbReference type="Pfam" id="PF00654">
    <property type="entry name" value="Voltage_CLC"/>
    <property type="match status" value="1"/>
</dbReference>
<dbReference type="Gene3D" id="1.10.3080.10">
    <property type="entry name" value="Clc chloride channel"/>
    <property type="match status" value="1"/>
</dbReference>
<evidence type="ECO:0000256" key="4">
    <source>
        <dbReference type="ARBA" id="ARBA00022989"/>
    </source>
</evidence>
<reference evidence="10" key="1">
    <citation type="journal article" date="2021" name="PeerJ">
        <title>Extensive microbial diversity within the chicken gut microbiome revealed by metagenomics and culture.</title>
        <authorList>
            <person name="Gilroy R."/>
            <person name="Ravi A."/>
            <person name="Getino M."/>
            <person name="Pursley I."/>
            <person name="Horton D.L."/>
            <person name="Alikhan N.F."/>
            <person name="Baker D."/>
            <person name="Gharbi K."/>
            <person name="Hall N."/>
            <person name="Watson M."/>
            <person name="Adriaenssens E.M."/>
            <person name="Foster-Nyarko E."/>
            <person name="Jarju S."/>
            <person name="Secka A."/>
            <person name="Antonio M."/>
            <person name="Oren A."/>
            <person name="Chaudhuri R.R."/>
            <person name="La Ragione R."/>
            <person name="Hildebrand F."/>
            <person name="Pallen M.J."/>
        </authorList>
    </citation>
    <scope>NUCLEOTIDE SEQUENCE</scope>
    <source>
        <strain evidence="10">ChiSjej3B21-8574</strain>
    </source>
</reference>
<dbReference type="SUPFAM" id="SSF81340">
    <property type="entry name" value="Clc chloride channel"/>
    <property type="match status" value="1"/>
</dbReference>
<feature type="transmembrane region" description="Helical" evidence="8">
    <location>
        <begin position="280"/>
        <end position="305"/>
    </location>
</feature>
<evidence type="ECO:0000256" key="3">
    <source>
        <dbReference type="ARBA" id="ARBA00022692"/>
    </source>
</evidence>
<dbReference type="GO" id="GO:0005247">
    <property type="term" value="F:voltage-gated chloride channel activity"/>
    <property type="evidence" value="ECO:0007669"/>
    <property type="project" value="TreeGrafter"/>
</dbReference>
<dbReference type="Pfam" id="PF02080">
    <property type="entry name" value="TrkA_C"/>
    <property type="match status" value="1"/>
</dbReference>
<evidence type="ECO:0000256" key="8">
    <source>
        <dbReference type="SAM" id="Phobius"/>
    </source>
</evidence>
<feature type="domain" description="RCK C-terminal" evidence="9">
    <location>
        <begin position="441"/>
        <end position="523"/>
    </location>
</feature>
<dbReference type="Proteomes" id="UP000823904">
    <property type="component" value="Unassembled WGS sequence"/>
</dbReference>
<protein>
    <submittedName>
        <fullName evidence="10">ClC family H(+)/Cl(-) exchange transporter</fullName>
    </submittedName>
</protein>
<dbReference type="InterPro" id="IPR036721">
    <property type="entry name" value="RCK_C_sf"/>
</dbReference>
<keyword evidence="5" id="KW-0406">Ion transport</keyword>
<evidence type="ECO:0000256" key="2">
    <source>
        <dbReference type="ARBA" id="ARBA00022448"/>
    </source>
</evidence>
<gene>
    <name evidence="10" type="ORF">H9754_12785</name>
</gene>
<keyword evidence="7" id="KW-0868">Chloride</keyword>
<reference evidence="10" key="2">
    <citation type="submission" date="2021-04" db="EMBL/GenBank/DDBJ databases">
        <authorList>
            <person name="Gilroy R."/>
        </authorList>
    </citation>
    <scope>NUCLEOTIDE SEQUENCE</scope>
    <source>
        <strain evidence="10">ChiSjej3B21-8574</strain>
    </source>
</reference>
<name>A0A9D2TAL2_9FIRM</name>
<keyword evidence="2" id="KW-0813">Transport</keyword>
<dbReference type="PROSITE" id="PS51202">
    <property type="entry name" value="RCK_C"/>
    <property type="match status" value="1"/>
</dbReference>
<keyword evidence="3 8" id="KW-0812">Transmembrane</keyword>
<dbReference type="GO" id="GO:0006813">
    <property type="term" value="P:potassium ion transport"/>
    <property type="evidence" value="ECO:0007669"/>
    <property type="project" value="InterPro"/>
</dbReference>
<keyword evidence="4 8" id="KW-1133">Transmembrane helix</keyword>
<evidence type="ECO:0000313" key="11">
    <source>
        <dbReference type="Proteomes" id="UP000823904"/>
    </source>
</evidence>
<dbReference type="EMBL" id="DWWD01000047">
    <property type="protein sequence ID" value="HJC51421.1"/>
    <property type="molecule type" value="Genomic_DNA"/>
</dbReference>
<dbReference type="PANTHER" id="PTHR45711:SF6">
    <property type="entry name" value="CHLORIDE CHANNEL PROTEIN"/>
    <property type="match status" value="1"/>
</dbReference>
<dbReference type="CDD" id="cd01031">
    <property type="entry name" value="EriC"/>
    <property type="match status" value="1"/>
</dbReference>